<dbReference type="Proteomes" id="UP000531559">
    <property type="component" value="Unassembled WGS sequence"/>
</dbReference>
<proteinExistence type="predicted"/>
<comment type="caution">
    <text evidence="2">The sequence shown here is derived from an EMBL/GenBank/DDBJ whole genome shotgun (WGS) entry which is preliminary data.</text>
</comment>
<dbReference type="Gene3D" id="1.10.287.210">
    <property type="match status" value="1"/>
</dbReference>
<evidence type="ECO:0000313" key="3">
    <source>
        <dbReference type="Proteomes" id="UP000531559"/>
    </source>
</evidence>
<dbReference type="InterPro" id="IPR005166">
    <property type="entry name" value="RSV_p95_env"/>
</dbReference>
<dbReference type="Pfam" id="PF03708">
    <property type="entry name" value="Avian_gp85"/>
    <property type="match status" value="1"/>
</dbReference>
<dbReference type="EMBL" id="VZSV01000283">
    <property type="protein sequence ID" value="NXA55400.1"/>
    <property type="molecule type" value="Genomic_DNA"/>
</dbReference>
<feature type="transmembrane region" description="Helical" evidence="1">
    <location>
        <begin position="223"/>
        <end position="241"/>
    </location>
</feature>
<accession>A0A7K7WQ87</accession>
<gene>
    <name evidence="2" type="primary">Env1</name>
    <name evidence="2" type="ORF">NOTJUL_R14721</name>
</gene>
<keyword evidence="1" id="KW-0472">Membrane</keyword>
<feature type="non-terminal residue" evidence="2">
    <location>
        <position position="242"/>
    </location>
</feature>
<reference evidence="2 3" key="1">
    <citation type="submission" date="2019-09" db="EMBL/GenBank/DDBJ databases">
        <title>Bird 10,000 Genomes (B10K) Project - Family phase.</title>
        <authorList>
            <person name="Zhang G."/>
        </authorList>
    </citation>
    <scope>NUCLEOTIDE SEQUENCE [LARGE SCALE GENOMIC DNA]</scope>
    <source>
        <strain evidence="2">B10K-MSB-01</strain>
    </source>
</reference>
<keyword evidence="3" id="KW-1185">Reference proteome</keyword>
<sequence>SFETRNSPGRIWNNGTPKALPPDVFLICGDRAWQGIPDNVIGGPCYLGKLTLLAPSMRDVVNIMEEIKPRRKRGIGLAPNCNDEVDLLSTTSRVFLSLFVPRAVAGNALRTVARLACWSEKQANLTTQVLEEMLLDQNSLGHALLQNRAAIDFLLLAQGHGCQDFAGMCCMNLSDHTYSIHKSLTLLKQHVSKIQQQQGLLDGWFEKLFGGLPGWLTGLMKEGLRLLFYIIILVLIGSCVLS</sequence>
<protein>
    <submittedName>
        <fullName evidence="2">ENV1 protein</fullName>
    </submittedName>
</protein>
<dbReference type="PANTHER" id="PTHR10424">
    <property type="entry name" value="VIRAL ENVELOPE PROTEIN"/>
    <property type="match status" value="1"/>
</dbReference>
<dbReference type="InterPro" id="IPR018154">
    <property type="entry name" value="TLV/ENV_coat_polyprotein"/>
</dbReference>
<evidence type="ECO:0000256" key="1">
    <source>
        <dbReference type="SAM" id="Phobius"/>
    </source>
</evidence>
<evidence type="ECO:0000313" key="2">
    <source>
        <dbReference type="EMBL" id="NXA55400.1"/>
    </source>
</evidence>
<keyword evidence="1" id="KW-0812">Transmembrane</keyword>
<name>A0A7K7WQ87_9AVES</name>
<dbReference type="AlphaFoldDB" id="A0A7K7WQ87"/>
<organism evidence="2 3">
    <name type="scientific">Nothocercus julius</name>
    <dbReference type="NCBI Taxonomy" id="2585813"/>
    <lineage>
        <taxon>Eukaryota</taxon>
        <taxon>Metazoa</taxon>
        <taxon>Chordata</taxon>
        <taxon>Craniata</taxon>
        <taxon>Vertebrata</taxon>
        <taxon>Euteleostomi</taxon>
        <taxon>Archelosauria</taxon>
        <taxon>Archosauria</taxon>
        <taxon>Dinosauria</taxon>
        <taxon>Saurischia</taxon>
        <taxon>Theropoda</taxon>
        <taxon>Coelurosauria</taxon>
        <taxon>Aves</taxon>
        <taxon>Palaeognathae</taxon>
        <taxon>Tinamiformes</taxon>
        <taxon>Tinamidae</taxon>
        <taxon>Nothocercus</taxon>
    </lineage>
</organism>
<dbReference type="OrthoDB" id="9838443at2759"/>
<dbReference type="SUPFAM" id="SSF58069">
    <property type="entry name" value="Virus ectodomain"/>
    <property type="match status" value="1"/>
</dbReference>
<dbReference type="Pfam" id="PF00429">
    <property type="entry name" value="TLV_coat"/>
    <property type="match status" value="1"/>
</dbReference>
<keyword evidence="1" id="KW-1133">Transmembrane helix</keyword>
<feature type="non-terminal residue" evidence="2">
    <location>
        <position position="1"/>
    </location>
</feature>